<dbReference type="InterPro" id="IPR046232">
    <property type="entry name" value="DUF6265"/>
</dbReference>
<evidence type="ECO:0000313" key="3">
    <source>
        <dbReference type="Proteomes" id="UP001156666"/>
    </source>
</evidence>
<reference evidence="2" key="1">
    <citation type="journal article" date="2014" name="Int. J. Syst. Evol. Microbiol.">
        <title>Complete genome sequence of Corynebacterium casei LMG S-19264T (=DSM 44701T), isolated from a smear-ripened cheese.</title>
        <authorList>
            <consortium name="US DOE Joint Genome Institute (JGI-PGF)"/>
            <person name="Walter F."/>
            <person name="Albersmeier A."/>
            <person name="Kalinowski J."/>
            <person name="Ruckert C."/>
        </authorList>
    </citation>
    <scope>NUCLEOTIDE SEQUENCE</scope>
    <source>
        <strain evidence="2">NBRC 108769</strain>
    </source>
</reference>
<protein>
    <recommendedName>
        <fullName evidence="1">DUF6265 domain-containing protein</fullName>
    </recommendedName>
</protein>
<dbReference type="Pfam" id="PF19780">
    <property type="entry name" value="DUF6265"/>
    <property type="match status" value="1"/>
</dbReference>
<reference evidence="2" key="2">
    <citation type="submission" date="2023-01" db="EMBL/GenBank/DDBJ databases">
        <title>Draft genome sequence of Portibacter lacus strain NBRC 108769.</title>
        <authorList>
            <person name="Sun Q."/>
            <person name="Mori K."/>
        </authorList>
    </citation>
    <scope>NUCLEOTIDE SEQUENCE</scope>
    <source>
        <strain evidence="2">NBRC 108769</strain>
    </source>
</reference>
<name>A0AA37SMJ4_9BACT</name>
<keyword evidence="3" id="KW-1185">Reference proteome</keyword>
<accession>A0AA37SMJ4</accession>
<dbReference type="EMBL" id="BSOH01000003">
    <property type="protein sequence ID" value="GLR16132.1"/>
    <property type="molecule type" value="Genomic_DNA"/>
</dbReference>
<feature type="domain" description="DUF6265" evidence="1">
    <location>
        <begin position="65"/>
        <end position="172"/>
    </location>
</feature>
<gene>
    <name evidence="2" type="ORF">GCM10007940_07470</name>
</gene>
<evidence type="ECO:0000259" key="1">
    <source>
        <dbReference type="Pfam" id="PF19780"/>
    </source>
</evidence>
<dbReference type="RefSeq" id="WP_235294774.1">
    <property type="nucleotide sequence ID" value="NZ_BSOH01000003.1"/>
</dbReference>
<evidence type="ECO:0000313" key="2">
    <source>
        <dbReference type="EMBL" id="GLR16132.1"/>
    </source>
</evidence>
<organism evidence="2 3">
    <name type="scientific">Portibacter lacus</name>
    <dbReference type="NCBI Taxonomy" id="1099794"/>
    <lineage>
        <taxon>Bacteria</taxon>
        <taxon>Pseudomonadati</taxon>
        <taxon>Bacteroidota</taxon>
        <taxon>Saprospiria</taxon>
        <taxon>Saprospirales</taxon>
        <taxon>Haliscomenobacteraceae</taxon>
        <taxon>Portibacter</taxon>
    </lineage>
</organism>
<dbReference type="Proteomes" id="UP001156666">
    <property type="component" value="Unassembled WGS sequence"/>
</dbReference>
<sequence>MNYFEIFTNDNINMCRSFVIKFFVWFAFFQILLLPAMHAQDVEFEHTLFYDSIVGSPSASISSLDWIQGDWRGTAFGGNTEETWNASSGGSLMGMFKLYSDEAVYIYELMTISQEEQTLIMRIKHFNADLTGWEEKDKSVEFKLVQLKDGFAYFDGLTFEKVSEDKMNVYVVIENDDGTKEEHIFPYTRK</sequence>
<proteinExistence type="predicted"/>
<comment type="caution">
    <text evidence="2">The sequence shown here is derived from an EMBL/GenBank/DDBJ whole genome shotgun (WGS) entry which is preliminary data.</text>
</comment>
<dbReference type="AlphaFoldDB" id="A0AA37SMJ4"/>